<dbReference type="Proteomes" id="UP000298390">
    <property type="component" value="Unassembled WGS sequence"/>
</dbReference>
<feature type="compositionally biased region" description="Acidic residues" evidence="1">
    <location>
        <begin position="372"/>
        <end position="385"/>
    </location>
</feature>
<dbReference type="STRING" id="34475.A0A4Y9Z2Z1"/>
<feature type="region of interest" description="Disordered" evidence="1">
    <location>
        <begin position="364"/>
        <end position="393"/>
    </location>
</feature>
<reference evidence="2 3" key="1">
    <citation type="submission" date="2019-01" db="EMBL/GenBank/DDBJ databases">
        <title>Genome sequencing of the rare red list fungi Fomitopsis rosea.</title>
        <authorList>
            <person name="Buettner E."/>
            <person name="Kellner H."/>
        </authorList>
    </citation>
    <scope>NUCLEOTIDE SEQUENCE [LARGE SCALE GENOMIC DNA]</scope>
    <source>
        <strain evidence="2 3">DSM 105464</strain>
    </source>
</reference>
<evidence type="ECO:0000313" key="2">
    <source>
        <dbReference type="EMBL" id="TFY68964.1"/>
    </source>
</evidence>
<organism evidence="2 3">
    <name type="scientific">Rhodofomes roseus</name>
    <dbReference type="NCBI Taxonomy" id="34475"/>
    <lineage>
        <taxon>Eukaryota</taxon>
        <taxon>Fungi</taxon>
        <taxon>Dikarya</taxon>
        <taxon>Basidiomycota</taxon>
        <taxon>Agaricomycotina</taxon>
        <taxon>Agaricomycetes</taxon>
        <taxon>Polyporales</taxon>
        <taxon>Rhodofomes</taxon>
    </lineage>
</organism>
<evidence type="ECO:0000313" key="3">
    <source>
        <dbReference type="Proteomes" id="UP000298390"/>
    </source>
</evidence>
<protein>
    <submittedName>
        <fullName evidence="2">Uncharacterized protein</fullName>
    </submittedName>
</protein>
<dbReference type="AlphaFoldDB" id="A0A4Y9Z2Z1"/>
<accession>A0A4Y9Z2Z1</accession>
<feature type="region of interest" description="Disordered" evidence="1">
    <location>
        <begin position="261"/>
        <end position="284"/>
    </location>
</feature>
<gene>
    <name evidence="2" type="ORF">EVJ58_g685</name>
</gene>
<feature type="compositionally biased region" description="Acidic residues" evidence="1">
    <location>
        <begin position="261"/>
        <end position="271"/>
    </location>
</feature>
<sequence length="483" mass="54409">MASLVHNHDVLDMITRMLSPQQAIPFSSSSRDFHAAARKHAFSSINLENGITGASRLIRMYQSLLKSTDNRTIWPRKLEVDASILRPDLYGPLRIRRRFEQLSLDALIGILKNAYDLEVLYLDGCEDVFERDQRIAECVVTLPNIAELRLGGMGRASVDVLDRMISRPKMLWLYFGRVTPSQMLHATRAAVLDHVEELVVDGFHLVHREAQREVDSRRRLGKSYPSLRKLTLIGCTVYPFLDLFLDIRWLRALQCRFPEDVDEVSDNDSPDDQPSHAGFSSQRPLQLEHVSTLSDDAEHIPAPPSNSLELVLLSEPVFPSEGLSDKVSALALHVDEALSGHNITGETAYHIGFIATHLYASRDRGRAPDGTLSEDSEDSEDESDKEDSPNSAWPDLLRRMETVHVSAIPSLRFFSVLCDVRRSSYTGGLVCSKLTWGRVERDGDSRVVKPISNVVGECIHRYLQSPEFCKTLQFDEDAALRYA</sequence>
<dbReference type="EMBL" id="SEKV01000019">
    <property type="protein sequence ID" value="TFY68964.1"/>
    <property type="molecule type" value="Genomic_DNA"/>
</dbReference>
<proteinExistence type="predicted"/>
<name>A0A4Y9Z2Z1_9APHY</name>
<comment type="caution">
    <text evidence="2">The sequence shown here is derived from an EMBL/GenBank/DDBJ whole genome shotgun (WGS) entry which is preliminary data.</text>
</comment>
<evidence type="ECO:0000256" key="1">
    <source>
        <dbReference type="SAM" id="MobiDB-lite"/>
    </source>
</evidence>